<dbReference type="SUPFAM" id="SSF56281">
    <property type="entry name" value="Metallo-hydrolase/oxidoreductase"/>
    <property type="match status" value="1"/>
</dbReference>
<evidence type="ECO:0008006" key="3">
    <source>
        <dbReference type="Google" id="ProtNLM"/>
    </source>
</evidence>
<dbReference type="Proteomes" id="UP000050874">
    <property type="component" value="Unassembled WGS sequence"/>
</dbReference>
<dbReference type="Pfam" id="PF13483">
    <property type="entry name" value="Lactamase_B_3"/>
    <property type="match status" value="1"/>
</dbReference>
<proteinExistence type="predicted"/>
<accession>A0A0R2PVN9</accession>
<name>A0A0R2PVN9_9GAMM</name>
<organism evidence="1 2">
    <name type="scientific">SAR86 cluster bacterium BACL1 MAG-120920-bin57</name>
    <dbReference type="NCBI Taxonomy" id="1655571"/>
    <lineage>
        <taxon>Bacteria</taxon>
        <taxon>Pseudomonadati</taxon>
        <taxon>Pseudomonadota</taxon>
        <taxon>Gammaproteobacteria</taxon>
        <taxon>SAR86 cluster</taxon>
    </lineage>
</organism>
<comment type="caution">
    <text evidence="1">The sequence shown here is derived from an EMBL/GenBank/DDBJ whole genome shotgun (WGS) entry which is preliminary data.</text>
</comment>
<dbReference type="PANTHER" id="PTHR36142">
    <property type="entry name" value="METALLO-HYDROLASE/OXIDOREDUCTASE SUPERFAMILY PROTEIN"/>
    <property type="match status" value="1"/>
</dbReference>
<dbReference type="EMBL" id="LIAV01000169">
    <property type="protein sequence ID" value="KRO40157.1"/>
    <property type="molecule type" value="Genomic_DNA"/>
</dbReference>
<reference evidence="2" key="1">
    <citation type="submission" date="2015-10" db="EMBL/GenBank/DDBJ databases">
        <title>Metagenome-Assembled Genomes uncover a global brackish microbiome.</title>
        <authorList>
            <person name="Hugerth L.W."/>
            <person name="Larsson J."/>
            <person name="Alneberg J."/>
            <person name="Lindh M.V."/>
            <person name="Legrand C."/>
            <person name="Pinhassi J."/>
            <person name="Andersson A."/>
        </authorList>
    </citation>
    <scope>NUCLEOTIDE SEQUENCE [LARGE SCALE GENOMIC DNA]</scope>
</reference>
<gene>
    <name evidence="1" type="ORF">ABR63_04830</name>
</gene>
<evidence type="ECO:0000313" key="2">
    <source>
        <dbReference type="Proteomes" id="UP000050874"/>
    </source>
</evidence>
<protein>
    <recommendedName>
        <fullName evidence="3">Metallo-beta-lactamase domain-containing protein</fullName>
    </recommendedName>
</protein>
<dbReference type="PANTHER" id="PTHR36142:SF2">
    <property type="entry name" value="METALLO-HYDROLASE_OXIDOREDUCTASE SUPERFAMILY PROTEIN"/>
    <property type="match status" value="1"/>
</dbReference>
<dbReference type="InterPro" id="IPR036866">
    <property type="entry name" value="RibonucZ/Hydroxyglut_hydro"/>
</dbReference>
<sequence length="241" mass="26797">MQIIRGDDYQSWIYSHGSILVAVDPWLTSTQSFPALKWLLYRHSSEQAYLIKHHLVQKVNYLIITAHFSDHLDLESLNQFSLDIAIYTTNAAKETLTNHGFTNTTVVTPGARYQLGNMELEIFSAGSPYHTSTFAYKITAGGSSIFHEPHMINPKLTFNSVDACILTVDEVKVLGLIKVSMSENEAHAAKARLNARYLLATGIMPSRTKGLITWLLSIAESFNSKSSILSICNKTGDTLTL</sequence>
<dbReference type="Gene3D" id="3.60.15.10">
    <property type="entry name" value="Ribonuclease Z/Hydroxyacylglutathione hydrolase-like"/>
    <property type="match status" value="1"/>
</dbReference>
<dbReference type="AlphaFoldDB" id="A0A0R2PVN9"/>
<evidence type="ECO:0000313" key="1">
    <source>
        <dbReference type="EMBL" id="KRO40157.1"/>
    </source>
</evidence>